<accession>A0A1I8ETZ1</accession>
<dbReference type="InterPro" id="IPR038412">
    <property type="entry name" value="Pepsin-I3_sf"/>
</dbReference>
<dbReference type="InterPro" id="IPR010480">
    <property type="entry name" value="Pepsin-I3"/>
</dbReference>
<dbReference type="Gene3D" id="3.30.1120.50">
    <property type="entry name" value="Pepsin inhibitor-3"/>
    <property type="match status" value="1"/>
</dbReference>
<name>A0A1I8ETZ1_WUCBA</name>
<organism evidence="4">
    <name type="scientific">Wuchereria bancrofti</name>
    <dbReference type="NCBI Taxonomy" id="6293"/>
    <lineage>
        <taxon>Eukaryota</taxon>
        <taxon>Metazoa</taxon>
        <taxon>Ecdysozoa</taxon>
        <taxon>Nematoda</taxon>
        <taxon>Chromadorea</taxon>
        <taxon>Rhabditida</taxon>
        <taxon>Spirurina</taxon>
        <taxon>Spiruromorpha</taxon>
        <taxon>Filarioidea</taxon>
        <taxon>Onchocercidae</taxon>
        <taxon>Wuchereria</taxon>
    </lineage>
</organism>
<dbReference type="PANTHER" id="PTHR22907:SF27">
    <property type="entry name" value="ZP DOMAIN-CONTAINING PROTEIN"/>
    <property type="match status" value="1"/>
</dbReference>
<evidence type="ECO:0000256" key="1">
    <source>
        <dbReference type="ARBA" id="ARBA00022460"/>
    </source>
</evidence>
<keyword evidence="1" id="KW-0193">Cuticle</keyword>
<sequence>MSLFGKYKLYCSSLIKLSASDNQPLIIIWLIAAVSFGSADDIPVSLSAVANGVTCVIVDNKIYVNGVYKGNATNENIEEVKTYNEKMREWTKELHNTMYTTMKKAVEEMFSDHGAFWRNLNGPFWETLHAYRPDGDLMNPAVVPMDQRDNEQQKKLLPEFPNLMPYPEVPSFCEHNKAKITSIGRKKKWIMIITLKRRHDGSRKEKLSSVPEVKCMEDRMKLTFYTAKPFTGRVFVKGMVDKDQCVNSFIGNRKLEVQYEIINGQCNMRRSRKNK</sequence>
<dbReference type="WBParaSite" id="maker-PairedContig_516-snap-gene-0.2-mRNA-1">
    <property type="protein sequence ID" value="maker-PairedContig_516-snap-gene-0.2-mRNA-1"/>
    <property type="gene ID" value="maker-PairedContig_516-snap-gene-0.2"/>
</dbReference>
<proteinExistence type="predicted"/>
<dbReference type="Pfam" id="PF06394">
    <property type="entry name" value="Pepsin-I3"/>
    <property type="match status" value="1"/>
</dbReference>
<dbReference type="InterPro" id="IPR051962">
    <property type="entry name" value="Cuticlin"/>
</dbReference>
<evidence type="ECO:0000313" key="4">
    <source>
        <dbReference type="WBParaSite" id="maker-PairedContig_516-snap-gene-0.2-mRNA-1"/>
    </source>
</evidence>
<dbReference type="STRING" id="6293.A0A1I8ETZ1"/>
<dbReference type="PROSITE" id="PS51034">
    <property type="entry name" value="ZP_2"/>
    <property type="match status" value="1"/>
</dbReference>
<evidence type="ECO:0000256" key="2">
    <source>
        <dbReference type="ARBA" id="ARBA00022729"/>
    </source>
</evidence>
<evidence type="ECO:0000259" key="3">
    <source>
        <dbReference type="PROSITE" id="PS51034"/>
    </source>
</evidence>
<reference evidence="4" key="1">
    <citation type="submission" date="2016-11" db="UniProtKB">
        <authorList>
            <consortium name="WormBaseParasite"/>
        </authorList>
    </citation>
    <scope>IDENTIFICATION</scope>
    <source>
        <strain evidence="4">pt0022</strain>
    </source>
</reference>
<dbReference type="GO" id="GO:0042302">
    <property type="term" value="F:structural constituent of cuticle"/>
    <property type="evidence" value="ECO:0007669"/>
    <property type="project" value="UniProtKB-KW"/>
</dbReference>
<protein>
    <submittedName>
        <fullName evidence="4">ZP domain-containing protein</fullName>
    </submittedName>
</protein>
<dbReference type="InterPro" id="IPR001507">
    <property type="entry name" value="ZP_dom"/>
</dbReference>
<dbReference type="PANTHER" id="PTHR22907">
    <property type="entry name" value="GH04558P"/>
    <property type="match status" value="1"/>
</dbReference>
<feature type="domain" description="ZP" evidence="3">
    <location>
        <begin position="214"/>
        <end position="275"/>
    </location>
</feature>
<dbReference type="Pfam" id="PF25057">
    <property type="entry name" value="CUT_N"/>
    <property type="match status" value="1"/>
</dbReference>
<dbReference type="InterPro" id="IPR056953">
    <property type="entry name" value="CUT_N"/>
</dbReference>
<keyword evidence="2" id="KW-0732">Signal</keyword>
<dbReference type="AlphaFoldDB" id="A0A1I8ETZ1"/>